<name>A0A7C8J4E3_ORBOL</name>
<organism evidence="2 3">
    <name type="scientific">Orbilia oligospora</name>
    <name type="common">Nematode-trapping fungus</name>
    <name type="synonym">Arthrobotrys oligospora</name>
    <dbReference type="NCBI Taxonomy" id="2813651"/>
    <lineage>
        <taxon>Eukaryota</taxon>
        <taxon>Fungi</taxon>
        <taxon>Dikarya</taxon>
        <taxon>Ascomycota</taxon>
        <taxon>Pezizomycotina</taxon>
        <taxon>Orbiliomycetes</taxon>
        <taxon>Orbiliales</taxon>
        <taxon>Orbiliaceae</taxon>
        <taxon>Orbilia</taxon>
    </lineage>
</organism>
<dbReference type="AlphaFoldDB" id="A0A7C8J4E3"/>
<evidence type="ECO:0000256" key="1">
    <source>
        <dbReference type="SAM" id="MobiDB-lite"/>
    </source>
</evidence>
<gene>
    <name evidence="2" type="ORF">TWF102_011742</name>
</gene>
<dbReference type="Proteomes" id="UP000475325">
    <property type="component" value="Unassembled WGS sequence"/>
</dbReference>
<evidence type="ECO:0000313" key="2">
    <source>
        <dbReference type="EMBL" id="KAF3084961.1"/>
    </source>
</evidence>
<reference evidence="2 3" key="1">
    <citation type="submission" date="2019-06" db="EMBL/GenBank/DDBJ databases">
        <authorList>
            <person name="Palmer J.M."/>
        </authorList>
    </citation>
    <scope>NUCLEOTIDE SEQUENCE [LARGE SCALE GENOMIC DNA]</scope>
    <source>
        <strain evidence="2 3">TWF102</strain>
    </source>
</reference>
<feature type="region of interest" description="Disordered" evidence="1">
    <location>
        <begin position="61"/>
        <end position="93"/>
    </location>
</feature>
<protein>
    <submittedName>
        <fullName evidence="2">Uncharacterized protein</fullName>
    </submittedName>
</protein>
<sequence>MEKASEGRQNPSEPKNSEGSHLPIPPILLPDPSSLSHQPALHENHLSRLVAILRRLRGTRKRPSLDDSSDRLPAAPRKHAREGVRGPSNSRYQPRNVAISGLQEFNAVWCHHDPKMYFRDGNPEGSSSPDRRNIPADLEDCIVRKNDGFSEKCLLGLLTLGGMIKEEGDDEWW</sequence>
<dbReference type="EMBL" id="WIQW01000094">
    <property type="protein sequence ID" value="KAF3084961.1"/>
    <property type="molecule type" value="Genomic_DNA"/>
</dbReference>
<feature type="compositionally biased region" description="Polar residues" evidence="1">
    <location>
        <begin position="7"/>
        <end position="19"/>
    </location>
</feature>
<comment type="caution">
    <text evidence="2">The sequence shown here is derived from an EMBL/GenBank/DDBJ whole genome shotgun (WGS) entry which is preliminary data.</text>
</comment>
<proteinExistence type="predicted"/>
<feature type="region of interest" description="Disordered" evidence="1">
    <location>
        <begin position="1"/>
        <end position="39"/>
    </location>
</feature>
<evidence type="ECO:0000313" key="3">
    <source>
        <dbReference type="Proteomes" id="UP000475325"/>
    </source>
</evidence>
<accession>A0A7C8J4E3</accession>